<reference evidence="3" key="1">
    <citation type="submission" date="2021-05" db="EMBL/GenBank/DDBJ databases">
        <authorList>
            <person name="Pietrasiak N."/>
            <person name="Ward R."/>
            <person name="Stajich J.E."/>
            <person name="Kurbessoian T."/>
        </authorList>
    </citation>
    <scope>NUCLEOTIDE SEQUENCE</scope>
    <source>
        <strain evidence="3">CPER-KK1</strain>
    </source>
</reference>
<protein>
    <submittedName>
        <fullName evidence="3">Uncharacterized protein</fullName>
    </submittedName>
</protein>
<gene>
    <name evidence="3" type="ORF">KME25_29950</name>
</gene>
<evidence type="ECO:0000256" key="2">
    <source>
        <dbReference type="SAM" id="Phobius"/>
    </source>
</evidence>
<accession>A0A951PQZ1</accession>
<evidence type="ECO:0000256" key="1">
    <source>
        <dbReference type="SAM" id="MobiDB-lite"/>
    </source>
</evidence>
<reference evidence="3" key="2">
    <citation type="journal article" date="2022" name="Microbiol. Resour. Announc.">
        <title>Metagenome Sequencing to Explore Phylogenomics of Terrestrial Cyanobacteria.</title>
        <authorList>
            <person name="Ward R.D."/>
            <person name="Stajich J.E."/>
            <person name="Johansen J.R."/>
            <person name="Huntemann M."/>
            <person name="Clum A."/>
            <person name="Foster B."/>
            <person name="Foster B."/>
            <person name="Roux S."/>
            <person name="Palaniappan K."/>
            <person name="Varghese N."/>
            <person name="Mukherjee S."/>
            <person name="Reddy T.B.K."/>
            <person name="Daum C."/>
            <person name="Copeland A."/>
            <person name="Chen I.A."/>
            <person name="Ivanova N.N."/>
            <person name="Kyrpides N.C."/>
            <person name="Shapiro N."/>
            <person name="Eloe-Fadrosh E.A."/>
            <person name="Pietrasiak N."/>
        </authorList>
    </citation>
    <scope>NUCLEOTIDE SEQUENCE</scope>
    <source>
        <strain evidence="3">CPER-KK1</strain>
    </source>
</reference>
<organism evidence="3 4">
    <name type="scientific">Symplocastrum torsivum CPER-KK1</name>
    <dbReference type="NCBI Taxonomy" id="450513"/>
    <lineage>
        <taxon>Bacteria</taxon>
        <taxon>Bacillati</taxon>
        <taxon>Cyanobacteriota</taxon>
        <taxon>Cyanophyceae</taxon>
        <taxon>Oscillatoriophycideae</taxon>
        <taxon>Oscillatoriales</taxon>
        <taxon>Microcoleaceae</taxon>
        <taxon>Symplocastrum</taxon>
    </lineage>
</organism>
<dbReference type="Proteomes" id="UP000753908">
    <property type="component" value="Unassembled WGS sequence"/>
</dbReference>
<evidence type="ECO:0000313" key="4">
    <source>
        <dbReference type="Proteomes" id="UP000753908"/>
    </source>
</evidence>
<name>A0A951PQZ1_9CYAN</name>
<dbReference type="AlphaFoldDB" id="A0A951PQZ1"/>
<keyword evidence="2" id="KW-0812">Transmembrane</keyword>
<dbReference type="EMBL" id="JAHHIF010000067">
    <property type="protein sequence ID" value="MBW4548620.1"/>
    <property type="molecule type" value="Genomic_DNA"/>
</dbReference>
<evidence type="ECO:0000313" key="3">
    <source>
        <dbReference type="EMBL" id="MBW4548620.1"/>
    </source>
</evidence>
<feature type="region of interest" description="Disordered" evidence="1">
    <location>
        <begin position="84"/>
        <end position="147"/>
    </location>
</feature>
<keyword evidence="2" id="KW-0472">Membrane</keyword>
<keyword evidence="2" id="KW-1133">Transmembrane helix</keyword>
<feature type="compositionally biased region" description="Basic and acidic residues" evidence="1">
    <location>
        <begin position="101"/>
        <end position="129"/>
    </location>
</feature>
<sequence length="147" mass="15931">MKLNYFIKPLSIVGRWIVTTLFCVSAIAFVWQGAFFSNPVAMAAPTATLIADAGVGDKVQGKVSTDAGRAKNFIEDTKDKVKEAANKNASRVDQADDEGSFVERKAKSDRDTIEKRAEEDAARTEKAVDNTKNAVQSAIDNIKGAFD</sequence>
<feature type="transmembrane region" description="Helical" evidence="2">
    <location>
        <begin position="12"/>
        <end position="31"/>
    </location>
</feature>
<proteinExistence type="predicted"/>
<feature type="compositionally biased region" description="Polar residues" evidence="1">
    <location>
        <begin position="130"/>
        <end position="139"/>
    </location>
</feature>
<comment type="caution">
    <text evidence="3">The sequence shown here is derived from an EMBL/GenBank/DDBJ whole genome shotgun (WGS) entry which is preliminary data.</text>
</comment>